<comment type="similarity">
    <text evidence="2">Belongs to the cation diffusion facilitator (CDF) transporter (TC 2.A.4) family.</text>
</comment>
<evidence type="ECO:0000313" key="11">
    <source>
        <dbReference type="Proteomes" id="UP000198577"/>
    </source>
</evidence>
<dbReference type="SUPFAM" id="SSF161111">
    <property type="entry name" value="Cation efflux protein transmembrane domain-like"/>
    <property type="match status" value="1"/>
</dbReference>
<evidence type="ECO:0000256" key="6">
    <source>
        <dbReference type="ARBA" id="ARBA00023136"/>
    </source>
</evidence>
<dbReference type="SUPFAM" id="SSF160240">
    <property type="entry name" value="Cation efflux protein cytoplasmic domain-like"/>
    <property type="match status" value="1"/>
</dbReference>
<keyword evidence="11" id="KW-1185">Reference proteome</keyword>
<dbReference type="InterPro" id="IPR036837">
    <property type="entry name" value="Cation_efflux_CTD_sf"/>
</dbReference>
<proteinExistence type="inferred from homology"/>
<feature type="domain" description="Cation efflux protein transmembrane" evidence="8">
    <location>
        <begin position="15"/>
        <end position="206"/>
    </location>
</feature>
<dbReference type="InterPro" id="IPR050291">
    <property type="entry name" value="CDF_Transporter"/>
</dbReference>
<dbReference type="Gene3D" id="3.30.70.1350">
    <property type="entry name" value="Cation efflux protein, cytoplasmic domain"/>
    <property type="match status" value="1"/>
</dbReference>
<keyword evidence="5 7" id="KW-1133">Transmembrane helix</keyword>
<dbReference type="RefSeq" id="WP_092282508.1">
    <property type="nucleotide sequence ID" value="NZ_FOXR01000021.1"/>
</dbReference>
<evidence type="ECO:0000256" key="1">
    <source>
        <dbReference type="ARBA" id="ARBA00004141"/>
    </source>
</evidence>
<dbReference type="InterPro" id="IPR002524">
    <property type="entry name" value="Cation_efflux"/>
</dbReference>
<evidence type="ECO:0000256" key="3">
    <source>
        <dbReference type="ARBA" id="ARBA00022448"/>
    </source>
</evidence>
<dbReference type="InterPro" id="IPR027470">
    <property type="entry name" value="Cation_efflux_CTD"/>
</dbReference>
<keyword evidence="3" id="KW-0813">Transport</keyword>
<evidence type="ECO:0000313" key="10">
    <source>
        <dbReference type="EMBL" id="SFQ25529.1"/>
    </source>
</evidence>
<feature type="domain" description="Cation efflux protein cytoplasmic" evidence="9">
    <location>
        <begin position="211"/>
        <end position="288"/>
    </location>
</feature>
<accession>A0A1I5X0P2</accession>
<evidence type="ECO:0000256" key="4">
    <source>
        <dbReference type="ARBA" id="ARBA00022692"/>
    </source>
</evidence>
<dbReference type="GO" id="GO:0016020">
    <property type="term" value="C:membrane"/>
    <property type="evidence" value="ECO:0007669"/>
    <property type="project" value="UniProtKB-SubCell"/>
</dbReference>
<dbReference type="NCBIfam" id="TIGR01297">
    <property type="entry name" value="CDF"/>
    <property type="match status" value="1"/>
</dbReference>
<dbReference type="InterPro" id="IPR027469">
    <property type="entry name" value="Cation_efflux_TMD_sf"/>
</dbReference>
<dbReference type="STRING" id="937334.SAMN05444406_1215"/>
<comment type="subcellular location">
    <subcellularLocation>
        <location evidence="1">Membrane</location>
        <topology evidence="1">Multi-pass membrane protein</topology>
    </subcellularLocation>
</comment>
<feature type="transmembrane region" description="Helical" evidence="7">
    <location>
        <begin position="12"/>
        <end position="34"/>
    </location>
</feature>
<dbReference type="Pfam" id="PF16916">
    <property type="entry name" value="ZT_dimer"/>
    <property type="match status" value="1"/>
</dbReference>
<evidence type="ECO:0000259" key="8">
    <source>
        <dbReference type="Pfam" id="PF01545"/>
    </source>
</evidence>
<keyword evidence="6 7" id="KW-0472">Membrane</keyword>
<dbReference type="AlphaFoldDB" id="A0A1I5X0P2"/>
<dbReference type="FunFam" id="1.20.1510.10:FF:000006">
    <property type="entry name" value="Divalent cation efflux transporter"/>
    <property type="match status" value="1"/>
</dbReference>
<keyword evidence="4 7" id="KW-0812">Transmembrane</keyword>
<reference evidence="10 11" key="1">
    <citation type="submission" date="2016-10" db="EMBL/GenBank/DDBJ databases">
        <authorList>
            <person name="de Groot N.N."/>
        </authorList>
    </citation>
    <scope>NUCLEOTIDE SEQUENCE [LARGE SCALE GENOMIC DNA]</scope>
    <source>
        <strain evidence="10 11">DSM 20678</strain>
    </source>
</reference>
<evidence type="ECO:0000256" key="7">
    <source>
        <dbReference type="SAM" id="Phobius"/>
    </source>
</evidence>
<dbReference type="Gene3D" id="1.20.1510.10">
    <property type="entry name" value="Cation efflux protein transmembrane domain"/>
    <property type="match status" value="1"/>
</dbReference>
<dbReference type="PANTHER" id="PTHR43840">
    <property type="entry name" value="MITOCHONDRIAL METAL TRANSPORTER 1-RELATED"/>
    <property type="match status" value="1"/>
</dbReference>
<feature type="transmembrane region" description="Helical" evidence="7">
    <location>
        <begin position="81"/>
        <end position="102"/>
    </location>
</feature>
<name>A0A1I5X0P2_9FIRM</name>
<sequence length="304" mass="32433">MGNARYDAGQRANRVGIITNALLTLLKLLAGLVAHSTAMIADAVESASDILTTLIVALGLKIANKPADQEHPYGHEKAEAIAAKFVAGFLLAAGLAIGWKAVQHLITGDVETPGVLALYAAILTIIVKEVLFQYTIIAAKRIDSTALKANAWHYRSDALTSMITLIGIGAARLGYAAADPIAAILGAILILKMAYEIYARSISELMDSSAPPEKVEAIRQIILSVPDVKGIDLLKTRRHGNMIYVDVDIVVDRRISVLDGHNIANEVRSAVISKVGDVKDLMVHVNPCEPASLHSACQKCDKSC</sequence>
<dbReference type="Proteomes" id="UP000198577">
    <property type="component" value="Unassembled WGS sequence"/>
</dbReference>
<protein>
    <submittedName>
        <fullName evidence="10">Cation diffusion facilitator family transporter</fullName>
    </submittedName>
</protein>
<dbReference type="EMBL" id="FOXR01000021">
    <property type="protein sequence ID" value="SFQ25529.1"/>
    <property type="molecule type" value="Genomic_DNA"/>
</dbReference>
<gene>
    <name evidence="10" type="ORF">SAMN05444406_1215</name>
</gene>
<evidence type="ECO:0000259" key="9">
    <source>
        <dbReference type="Pfam" id="PF16916"/>
    </source>
</evidence>
<dbReference type="GO" id="GO:0008324">
    <property type="term" value="F:monoatomic cation transmembrane transporter activity"/>
    <property type="evidence" value="ECO:0007669"/>
    <property type="project" value="InterPro"/>
</dbReference>
<evidence type="ECO:0000256" key="5">
    <source>
        <dbReference type="ARBA" id="ARBA00022989"/>
    </source>
</evidence>
<evidence type="ECO:0000256" key="2">
    <source>
        <dbReference type="ARBA" id="ARBA00008114"/>
    </source>
</evidence>
<dbReference type="Pfam" id="PF01545">
    <property type="entry name" value="Cation_efflux"/>
    <property type="match status" value="1"/>
</dbReference>
<dbReference type="OrthoDB" id="9806522at2"/>
<organism evidence="10 11">
    <name type="scientific">Caldicoprobacter faecalis</name>
    <dbReference type="NCBI Taxonomy" id="937334"/>
    <lineage>
        <taxon>Bacteria</taxon>
        <taxon>Bacillati</taxon>
        <taxon>Bacillota</taxon>
        <taxon>Clostridia</taxon>
        <taxon>Caldicoprobacterales</taxon>
        <taxon>Caldicoprobacteraceae</taxon>
        <taxon>Caldicoprobacter</taxon>
    </lineage>
</organism>
<feature type="transmembrane region" description="Helical" evidence="7">
    <location>
        <begin position="114"/>
        <end position="137"/>
    </location>
</feature>
<dbReference type="PANTHER" id="PTHR43840:SF15">
    <property type="entry name" value="MITOCHONDRIAL METAL TRANSPORTER 1-RELATED"/>
    <property type="match status" value="1"/>
</dbReference>
<dbReference type="InterPro" id="IPR058533">
    <property type="entry name" value="Cation_efflux_TM"/>
</dbReference>